<keyword evidence="2" id="KW-0732">Signal</keyword>
<keyword evidence="3" id="KW-0808">Transferase</keyword>
<dbReference type="PROSITE" id="PS51257">
    <property type="entry name" value="PROKAR_LIPOPROTEIN"/>
    <property type="match status" value="1"/>
</dbReference>
<evidence type="ECO:0000313" key="3">
    <source>
        <dbReference type="EMBL" id="VWP01676.1"/>
    </source>
</evidence>
<sequence>MKTIAAASLFASVALAQTVTLIPSGIGSSCSSFLNDFNQDTTLTTCTAALITASGAFAPTTNSSATTPSASDAQTALAAVCTASSACSESSVRSKLADFYQACTDELTSSQNTDVIRTYDDDSGNYCVSSIGSTTSQSAAQLASIAESISVPAVATTSTNARRAAAQVVAAVAPNATTFANNNLLFLLLQPSLSKDALCQTCTRNVITSYISFESSTPYAPGLAASVLLSGQSALYQAVQSTCGSTFLSGAVAAAAGLSGGVVGQASGSGASRTILANSGIAGVLVAAVAMVLGAAL</sequence>
<accession>A0A5K1K6J0</accession>
<feature type="signal peptide" evidence="2">
    <location>
        <begin position="1"/>
        <end position="16"/>
    </location>
</feature>
<dbReference type="AlphaFoldDB" id="A0A5K1K6J0"/>
<feature type="transmembrane region" description="Helical" evidence="1">
    <location>
        <begin position="275"/>
        <end position="296"/>
    </location>
</feature>
<dbReference type="EC" id="2.3.1.225" evidence="3"/>
<evidence type="ECO:0000256" key="2">
    <source>
        <dbReference type="SAM" id="SignalP"/>
    </source>
</evidence>
<keyword evidence="1" id="KW-1133">Transmembrane helix</keyword>
<reference evidence="3" key="1">
    <citation type="submission" date="2019-10" db="EMBL/GenBank/DDBJ databases">
        <authorList>
            <person name="Nor Muhammad N."/>
        </authorList>
    </citation>
    <scope>NUCLEOTIDE SEQUENCE</scope>
</reference>
<proteinExistence type="predicted"/>
<evidence type="ECO:0000256" key="1">
    <source>
        <dbReference type="SAM" id="Phobius"/>
    </source>
</evidence>
<gene>
    <name evidence="3" type="primary">Q4I8B6</name>
</gene>
<dbReference type="GO" id="GO:0019706">
    <property type="term" value="F:protein-cysteine S-palmitoyltransferase activity"/>
    <property type="evidence" value="ECO:0007669"/>
    <property type="project" value="UniProtKB-EC"/>
</dbReference>
<keyword evidence="3" id="KW-0012">Acyltransferase</keyword>
<protein>
    <submittedName>
        <fullName evidence="3">Palmitoyltransferase AKR1 )</fullName>
        <ecNumber evidence="3">2.3.1.225</ecNumber>
    </submittedName>
</protein>
<keyword evidence="1" id="KW-0472">Membrane</keyword>
<keyword evidence="1" id="KW-0812">Transmembrane</keyword>
<dbReference type="EMBL" id="LR729572">
    <property type="protein sequence ID" value="VWP01676.1"/>
    <property type="molecule type" value="Genomic_DNA"/>
</dbReference>
<name>A0A5K1K6J0_9APHY</name>
<feature type="chain" id="PRO_5023834170" evidence="2">
    <location>
        <begin position="17"/>
        <end position="297"/>
    </location>
</feature>
<organism evidence="3">
    <name type="scientific">Ganoderma boninense</name>
    <dbReference type="NCBI Taxonomy" id="34458"/>
    <lineage>
        <taxon>Eukaryota</taxon>
        <taxon>Fungi</taxon>
        <taxon>Dikarya</taxon>
        <taxon>Basidiomycota</taxon>
        <taxon>Agaricomycotina</taxon>
        <taxon>Agaricomycetes</taxon>
        <taxon>Polyporales</taxon>
        <taxon>Polyporaceae</taxon>
        <taxon>Ganoderma</taxon>
    </lineage>
</organism>